<dbReference type="AlphaFoldDB" id="A0A2P5A6V6"/>
<evidence type="ECO:0000313" key="2">
    <source>
        <dbReference type="EMBL" id="PON32277.1"/>
    </source>
</evidence>
<dbReference type="EMBL" id="JXTB01000839">
    <property type="protein sequence ID" value="PON32277.1"/>
    <property type="molecule type" value="Genomic_DNA"/>
</dbReference>
<reference evidence="3" key="1">
    <citation type="submission" date="2016-06" db="EMBL/GenBank/DDBJ databases">
        <title>Parallel loss of symbiosis genes in relatives of nitrogen-fixing non-legume Parasponia.</title>
        <authorList>
            <person name="Van Velzen R."/>
            <person name="Holmer R."/>
            <person name="Bu F."/>
            <person name="Rutten L."/>
            <person name="Van Zeijl A."/>
            <person name="Liu W."/>
            <person name="Santuari L."/>
            <person name="Cao Q."/>
            <person name="Sharma T."/>
            <person name="Shen D."/>
            <person name="Roswanjaya Y."/>
            <person name="Wardhani T."/>
            <person name="Kalhor M.S."/>
            <person name="Jansen J."/>
            <person name="Van den Hoogen J."/>
            <person name="Gungor B."/>
            <person name="Hartog M."/>
            <person name="Hontelez J."/>
            <person name="Verver J."/>
            <person name="Yang W.-C."/>
            <person name="Schijlen E."/>
            <person name="Repin R."/>
            <person name="Schilthuizen M."/>
            <person name="Schranz E."/>
            <person name="Heidstra R."/>
            <person name="Miyata K."/>
            <person name="Fedorova E."/>
            <person name="Kohlen W."/>
            <person name="Bisseling T."/>
            <person name="Smit S."/>
            <person name="Geurts R."/>
        </authorList>
    </citation>
    <scope>NUCLEOTIDE SEQUENCE [LARGE SCALE GENOMIC DNA]</scope>
    <source>
        <strain evidence="3">cv. WU1-14</strain>
    </source>
</reference>
<organism evidence="2 3">
    <name type="scientific">Parasponia andersonii</name>
    <name type="common">Sponia andersonii</name>
    <dbReference type="NCBI Taxonomy" id="3476"/>
    <lineage>
        <taxon>Eukaryota</taxon>
        <taxon>Viridiplantae</taxon>
        <taxon>Streptophyta</taxon>
        <taxon>Embryophyta</taxon>
        <taxon>Tracheophyta</taxon>
        <taxon>Spermatophyta</taxon>
        <taxon>Magnoliopsida</taxon>
        <taxon>eudicotyledons</taxon>
        <taxon>Gunneridae</taxon>
        <taxon>Pentapetalae</taxon>
        <taxon>rosids</taxon>
        <taxon>fabids</taxon>
        <taxon>Rosales</taxon>
        <taxon>Cannabaceae</taxon>
        <taxon>Parasponia</taxon>
    </lineage>
</organism>
<gene>
    <name evidence="2" type="ORF">PanWU01x14_362720</name>
</gene>
<name>A0A2P5A6V6_PARAD</name>
<evidence type="ECO:0000313" key="3">
    <source>
        <dbReference type="Proteomes" id="UP000237105"/>
    </source>
</evidence>
<accession>A0A2P5A6V6</accession>
<protein>
    <submittedName>
        <fullName evidence="2">Uncharacterized protein</fullName>
    </submittedName>
</protein>
<feature type="region of interest" description="Disordered" evidence="1">
    <location>
        <begin position="1"/>
        <end position="81"/>
    </location>
</feature>
<comment type="caution">
    <text evidence="2">The sequence shown here is derived from an EMBL/GenBank/DDBJ whole genome shotgun (WGS) entry which is preliminary data.</text>
</comment>
<feature type="compositionally biased region" description="Basic and acidic residues" evidence="1">
    <location>
        <begin position="38"/>
        <end position="62"/>
    </location>
</feature>
<dbReference type="Proteomes" id="UP000237105">
    <property type="component" value="Unassembled WGS sequence"/>
</dbReference>
<sequence>VANSIRDPSVKVAQTANEDEDGDDQHLQPVKKKKSLKEKKVNKNGRKEKNKSNEISTKDYGSKKKLKSKKRLKREVLDDSP</sequence>
<feature type="compositionally biased region" description="Basic residues" evidence="1">
    <location>
        <begin position="63"/>
        <end position="73"/>
    </location>
</feature>
<evidence type="ECO:0000256" key="1">
    <source>
        <dbReference type="SAM" id="MobiDB-lite"/>
    </source>
</evidence>
<proteinExistence type="predicted"/>
<keyword evidence="3" id="KW-1185">Reference proteome</keyword>
<feature type="non-terminal residue" evidence="2">
    <location>
        <position position="1"/>
    </location>
</feature>